<evidence type="ECO:0000313" key="1">
    <source>
        <dbReference type="EMBL" id="AAZ29315.1"/>
    </source>
</evidence>
<organism evidence="1 2">
    <name type="scientific">Escherichia phage Jk06</name>
    <dbReference type="NCBI Taxonomy" id="2886922"/>
    <lineage>
        <taxon>Viruses</taxon>
        <taxon>Duplodnaviria</taxon>
        <taxon>Heunggongvirae</taxon>
        <taxon>Uroviricota</taxon>
        <taxon>Caudoviricetes</taxon>
        <taxon>Drexlerviridae</taxon>
        <taxon>Rogunavirinae</taxon>
        <taxon>Rogunavirus</taxon>
        <taxon>Rogunavirus Jk06</taxon>
    </lineage>
</organism>
<gene>
    <name evidence="1" type="ORF">JK_65</name>
</gene>
<accession>Q45PV1</accession>
<dbReference type="EMBL" id="DQ121662">
    <property type="protein sequence ID" value="AAZ29315.1"/>
    <property type="molecule type" value="Genomic_DNA"/>
</dbReference>
<dbReference type="GeneID" id="3562377"/>
<name>Q45PV1_9CAUD</name>
<keyword evidence="2" id="KW-1185">Reference proteome</keyword>
<evidence type="ECO:0000313" key="2">
    <source>
        <dbReference type="Proteomes" id="UP000000969"/>
    </source>
</evidence>
<dbReference type="RefSeq" id="YP_277505.1">
    <property type="nucleotide sequence ID" value="NC_007291.1"/>
</dbReference>
<dbReference type="Proteomes" id="UP000000969">
    <property type="component" value="Segment"/>
</dbReference>
<proteinExistence type="predicted"/>
<protein>
    <submittedName>
        <fullName evidence="1">JK_65P</fullName>
    </submittedName>
</protein>
<reference evidence="1 2" key="1">
    <citation type="submission" date="2005-07" db="EMBL/GenBank/DDBJ databases">
        <title>Bacteriophage JK06 is a highly specific type for pathogenic E. coli O157:H7.</title>
        <authorList>
            <person name="Kagan J."/>
            <person name="Kuhn J."/>
        </authorList>
    </citation>
    <scope>NUCLEOTIDE SEQUENCE [LARGE SCALE GENOMIC DNA]</scope>
</reference>
<sequence length="93" mass="10658">MDVRSRIFKNGLRPMIVESGRAAVWAHCGEAGLQDDIKMIGKYFDIDDISVVFNGKFSYMNQRPRKYVRVPATPSLAMYREEGKKIFKKGAKK</sequence>
<dbReference type="KEGG" id="vg:3562377"/>